<keyword evidence="3 6" id="KW-1133">Transmembrane helix</keyword>
<keyword evidence="8" id="KW-1185">Reference proteome</keyword>
<evidence type="ECO:0000256" key="6">
    <source>
        <dbReference type="SAM" id="Phobius"/>
    </source>
</evidence>
<feature type="transmembrane region" description="Helical" evidence="6">
    <location>
        <begin position="290"/>
        <end position="310"/>
    </location>
</feature>
<dbReference type="InterPro" id="IPR005372">
    <property type="entry name" value="UPF0182"/>
</dbReference>
<dbReference type="NCBIfam" id="NF000825">
    <property type="entry name" value="PRK00068.1"/>
    <property type="match status" value="1"/>
</dbReference>
<keyword evidence="2 6" id="KW-0812">Transmembrane</keyword>
<gene>
    <name evidence="7" type="ORF">BKA16_004118</name>
</gene>
<reference evidence="7 8" key="1">
    <citation type="submission" date="2020-08" db="EMBL/GenBank/DDBJ databases">
        <title>Sequencing the genomes of 1000 actinobacteria strains.</title>
        <authorList>
            <person name="Klenk H.-P."/>
        </authorList>
    </citation>
    <scope>NUCLEOTIDE SEQUENCE [LARGE SCALE GENOMIC DNA]</scope>
    <source>
        <strain evidence="7 8">DSM 45298</strain>
    </source>
</reference>
<feature type="transmembrane region" description="Helical" evidence="6">
    <location>
        <begin position="61"/>
        <end position="86"/>
    </location>
</feature>
<evidence type="ECO:0000256" key="3">
    <source>
        <dbReference type="ARBA" id="ARBA00022989"/>
    </source>
</evidence>
<protein>
    <submittedName>
        <fullName evidence="7">Uncharacterized protein</fullName>
    </submittedName>
</protein>
<dbReference type="PANTHER" id="PTHR39344">
    <property type="entry name" value="UPF0182 PROTEIN SLL1060"/>
    <property type="match status" value="1"/>
</dbReference>
<dbReference type="Proteomes" id="UP000551501">
    <property type="component" value="Unassembled WGS sequence"/>
</dbReference>
<organism evidence="7 8">
    <name type="scientific">Gordonia humi</name>
    <dbReference type="NCBI Taxonomy" id="686429"/>
    <lineage>
        <taxon>Bacteria</taxon>
        <taxon>Bacillati</taxon>
        <taxon>Actinomycetota</taxon>
        <taxon>Actinomycetes</taxon>
        <taxon>Mycobacteriales</taxon>
        <taxon>Gordoniaceae</taxon>
        <taxon>Gordonia</taxon>
    </lineage>
</organism>
<evidence type="ECO:0000256" key="5">
    <source>
        <dbReference type="SAM" id="MobiDB-lite"/>
    </source>
</evidence>
<evidence type="ECO:0000256" key="2">
    <source>
        <dbReference type="ARBA" id="ARBA00022692"/>
    </source>
</evidence>
<feature type="compositionally biased region" description="Basic and acidic residues" evidence="5">
    <location>
        <begin position="918"/>
        <end position="927"/>
    </location>
</feature>
<feature type="transmembrane region" description="Helical" evidence="6">
    <location>
        <begin position="214"/>
        <end position="233"/>
    </location>
</feature>
<feature type="transmembrane region" description="Helical" evidence="6">
    <location>
        <begin position="20"/>
        <end position="41"/>
    </location>
</feature>
<dbReference type="GO" id="GO:0016020">
    <property type="term" value="C:membrane"/>
    <property type="evidence" value="ECO:0007669"/>
    <property type="project" value="InterPro"/>
</dbReference>
<dbReference type="RefSeq" id="WP_183372413.1">
    <property type="nucleotide sequence ID" value="NZ_BAABHL010000130.1"/>
</dbReference>
<proteinExistence type="predicted"/>
<keyword evidence="4 6" id="KW-0472">Membrane</keyword>
<comment type="caution">
    <text evidence="7">The sequence shown here is derived from an EMBL/GenBank/DDBJ whole genome shotgun (WGS) entry which is preliminary data.</text>
</comment>
<evidence type="ECO:0000313" key="7">
    <source>
        <dbReference type="EMBL" id="MBB4137566.1"/>
    </source>
</evidence>
<name>A0A840F6Q5_9ACTN</name>
<feature type="transmembrane region" description="Helical" evidence="6">
    <location>
        <begin position="114"/>
        <end position="136"/>
    </location>
</feature>
<dbReference type="EMBL" id="JACIFP010000001">
    <property type="protein sequence ID" value="MBB4137566.1"/>
    <property type="molecule type" value="Genomic_DNA"/>
</dbReference>
<dbReference type="GO" id="GO:0005576">
    <property type="term" value="C:extracellular region"/>
    <property type="evidence" value="ECO:0007669"/>
    <property type="project" value="TreeGrafter"/>
</dbReference>
<feature type="region of interest" description="Disordered" evidence="5">
    <location>
        <begin position="918"/>
        <end position="976"/>
    </location>
</feature>
<evidence type="ECO:0000256" key="4">
    <source>
        <dbReference type="ARBA" id="ARBA00023136"/>
    </source>
</evidence>
<evidence type="ECO:0000313" key="8">
    <source>
        <dbReference type="Proteomes" id="UP000551501"/>
    </source>
</evidence>
<dbReference type="Pfam" id="PF03699">
    <property type="entry name" value="UPF0182"/>
    <property type="match status" value="1"/>
</dbReference>
<dbReference type="AlphaFoldDB" id="A0A840F6Q5"/>
<feature type="compositionally biased region" description="Low complexity" evidence="5">
    <location>
        <begin position="930"/>
        <end position="941"/>
    </location>
</feature>
<sequence>MVASRGPIRRPTLSRRSKILIGIGVALLLILLIGPRLVSLITDWLWYSDLGYSNVMSTMVWTRVVSFIVAGIVVGGIVFAGVYAAYRGRPDFVPMSGPGDPLERYRAVAGAKPWLTALIPAVLVGLIGGLIGQASWTTIQTFLHAESFGEKDPQFGMDIGFYAFTLPFIRLVLNLAFVAVGIAFVGNLLTHYVFGGIRLGGGGRRGMVSNSARIQLAVIIGLFILLKAVGYWLDRYDLLSSDRRGDIFTGGTYTDINVMLPAKLILMAIAIVCALAFFAAVFLRDLRIPAMATVLMLLSALVIGVIWPAAMEQFSVKPSAATKEADYISRNIAATTSAYRIREGKEVEYEPNWTQDPATPAAVNGDVATLSNIRVLDPAVVSKAFVQRQSLRNFYGFPSQLAVDRYMVADDGGGPQKQMRDFVVAARELDPSRFNEDQQNWINKHTVYTHGNGFIAAPANTVDAPPTDAASSDSGGLPKFYVSDLNTIGKPDYKDAPIQVKQPRIYFGELIANVDPDYAIVGSENGDKKEYDSDDVRYTYTGGGGVSLGNFGSRLLYAIKYGERNFLLSDAINGNSRILYNRDPRDRVSKVAPWLKTDSKTYPAVMADGSIKWIVDGYTTLKSYPYAQQMPLAAATTDSRAQTAGQSGRTQVDEDVAYVRNSVKATVDAYTGKVELYQFDESDPVLKTWMKVFPGTVKPKSELAKQTDLMNHLRYPEDLFKLQRELLTKYHVRNSSDFYQANNFWSVPSDPVADDSNLPQPPYYFTAASPNNDKPSFQLTSVTTPLRRQNLAAYITAASDPDDYGKLTVKMTPTSGQQTEGPRQVFEALKSAVAREITLVAGSVNVIYGNLLTLPVGKNGVLYVQPVYTESKAADSAMPKVFRMLTYYKTPAGKVEIGAAPTIGEALMQSGIDPRLATEPEAERPEGDQGEQQTPGGTTAQPTPPSDTPNEASVEALQKAVDQMTEAEKSGDLGKIGDALKNLKEALAKYNGGN</sequence>
<accession>A0A840F6Q5</accession>
<evidence type="ECO:0000256" key="1">
    <source>
        <dbReference type="ARBA" id="ARBA00022475"/>
    </source>
</evidence>
<feature type="transmembrane region" description="Helical" evidence="6">
    <location>
        <begin position="264"/>
        <end position="283"/>
    </location>
</feature>
<feature type="transmembrane region" description="Helical" evidence="6">
    <location>
        <begin position="171"/>
        <end position="194"/>
    </location>
</feature>
<keyword evidence="1" id="KW-1003">Cell membrane</keyword>
<dbReference type="PANTHER" id="PTHR39344:SF1">
    <property type="entry name" value="UPF0182 PROTEIN SLL1060"/>
    <property type="match status" value="1"/>
</dbReference>